<dbReference type="Proteomes" id="UP001501729">
    <property type="component" value="Unassembled WGS sequence"/>
</dbReference>
<sequence>MVAERFTICERNTQDTGVNAAMKAPAAWASPKKPSLSAKAAGRGPACIGPDYRAALMRTTVLKSDIGYISYVTRALWDLRYVYSLC</sequence>
<accession>A0AAV3US41</accession>
<protein>
    <submittedName>
        <fullName evidence="1">Uncharacterized protein</fullName>
    </submittedName>
</protein>
<gene>
    <name evidence="1" type="ORF">GCM10025751_57560</name>
</gene>
<keyword evidence="2" id="KW-1185">Reference proteome</keyword>
<comment type="caution">
    <text evidence="1">The sequence shown here is derived from an EMBL/GenBank/DDBJ whole genome shotgun (WGS) entry which is preliminary data.</text>
</comment>
<proteinExistence type="predicted"/>
<dbReference type="EMBL" id="BAABKX010000030">
    <property type="protein sequence ID" value="GAA5066037.1"/>
    <property type="molecule type" value="Genomic_DNA"/>
</dbReference>
<dbReference type="AlphaFoldDB" id="A0AAV3US41"/>
<organism evidence="1 2">
    <name type="scientific">Haladaptatus pallidirubidus</name>
    <dbReference type="NCBI Taxonomy" id="1008152"/>
    <lineage>
        <taxon>Archaea</taxon>
        <taxon>Methanobacteriati</taxon>
        <taxon>Methanobacteriota</taxon>
        <taxon>Stenosarchaea group</taxon>
        <taxon>Halobacteria</taxon>
        <taxon>Halobacteriales</taxon>
        <taxon>Haladaptataceae</taxon>
        <taxon>Haladaptatus</taxon>
    </lineage>
</organism>
<reference evidence="1 2" key="1">
    <citation type="journal article" date="2019" name="Int. J. Syst. Evol. Microbiol.">
        <title>The Global Catalogue of Microorganisms (GCM) 10K type strain sequencing project: providing services to taxonomists for standard genome sequencing and annotation.</title>
        <authorList>
            <consortium name="The Broad Institute Genomics Platform"/>
            <consortium name="The Broad Institute Genome Sequencing Center for Infectious Disease"/>
            <person name="Wu L."/>
            <person name="Ma J."/>
        </authorList>
    </citation>
    <scope>NUCLEOTIDE SEQUENCE [LARGE SCALE GENOMIC DNA]</scope>
    <source>
        <strain evidence="1 2">JCM 17504</strain>
    </source>
</reference>
<evidence type="ECO:0000313" key="1">
    <source>
        <dbReference type="EMBL" id="GAA5066037.1"/>
    </source>
</evidence>
<name>A0AAV3US41_9EURY</name>
<evidence type="ECO:0000313" key="2">
    <source>
        <dbReference type="Proteomes" id="UP001501729"/>
    </source>
</evidence>